<dbReference type="AlphaFoldDB" id="A0A7C9BFQ9"/>
<name>A0A7C9BFQ9_9BACT</name>
<sequence length="628" mass="71875">MLSFSRQIQPYLTRTSLSTNTDGVLCPFMAEAVGVKEEFEKVFGEQYPEYLTKNRPNEKKAHKKYRAEIYQNPFITLLDDIEDALDYIREADDYAVVWPDNDESRMLRELMEPRGGSTWEEHFFESVKASYIADPNAVLAVLPQVQPTSEVERYRPVAEIIPSANVLRFERDRFAVLESERKNLIETGSTAVRDGRILYFLDAESFTVAEQVAIQGRRVWKVWGLSQQLDASGGVRQLFMPLRHQCRTLPARKIGRKLAKRDAYGSELYQTLHKRVYPHIRDAQARYNDIQIEIVHHIHAQEWRISLNRCSGKDCKDGLVPRRDEDGRLMPGVSDNCPVCNGTGQDVSGSGLDVFIYSVAKKMGFTDKEGVSLPPVPGGFIPRPIEGLQELVKEYERLEKKVYSGMKMLFALQTPQVQSGVAKAKDREEMYRMLVKHSSYLCGLLQWELEMGGRWLLAGDADNGIPSVVMPIRFDLSNAEETREMLNDAKKNGYATETIALLEKKVLEDNTSKDSDYSKSYQLRTVLDPFLYLSYEAKMYSFAFLPRVAEIGSESYKKLVKDFMFSMYFDRNLNRALLSNENFLDLPLKQQEAILRQLTDEVSVDIPTMLLPDIVLNAPVDIKNNKQL</sequence>
<proteinExistence type="predicted"/>
<protein>
    <submittedName>
        <fullName evidence="1">Uncharacterized protein</fullName>
    </submittedName>
</protein>
<comment type="caution">
    <text evidence="1">The sequence shown here is derived from an EMBL/GenBank/DDBJ whole genome shotgun (WGS) entry which is preliminary data.</text>
</comment>
<keyword evidence="2" id="KW-1185">Reference proteome</keyword>
<dbReference type="EMBL" id="WHLY01000002">
    <property type="protein sequence ID" value="MPR36616.1"/>
    <property type="molecule type" value="Genomic_DNA"/>
</dbReference>
<dbReference type="RefSeq" id="WP_152764683.1">
    <property type="nucleotide sequence ID" value="NZ_WHLY01000002.1"/>
</dbReference>
<evidence type="ECO:0000313" key="2">
    <source>
        <dbReference type="Proteomes" id="UP000479293"/>
    </source>
</evidence>
<organism evidence="1 2">
    <name type="scientific">Salmonirosea aquatica</name>
    <dbReference type="NCBI Taxonomy" id="2654236"/>
    <lineage>
        <taxon>Bacteria</taxon>
        <taxon>Pseudomonadati</taxon>
        <taxon>Bacteroidota</taxon>
        <taxon>Cytophagia</taxon>
        <taxon>Cytophagales</taxon>
        <taxon>Spirosomataceae</taxon>
        <taxon>Salmonirosea</taxon>
    </lineage>
</organism>
<dbReference type="Proteomes" id="UP000479293">
    <property type="component" value="Unassembled WGS sequence"/>
</dbReference>
<accession>A0A7C9BFQ9</accession>
<evidence type="ECO:0000313" key="1">
    <source>
        <dbReference type="EMBL" id="MPR36616.1"/>
    </source>
</evidence>
<gene>
    <name evidence="1" type="ORF">GBK04_25550</name>
</gene>
<reference evidence="1 2" key="1">
    <citation type="submission" date="2019-10" db="EMBL/GenBank/DDBJ databases">
        <title>Draft Genome Sequence of Cytophagaceae sp. SJW1-29.</title>
        <authorList>
            <person name="Choi A."/>
        </authorList>
    </citation>
    <scope>NUCLEOTIDE SEQUENCE [LARGE SCALE GENOMIC DNA]</scope>
    <source>
        <strain evidence="1 2">SJW1-29</strain>
    </source>
</reference>